<feature type="region of interest" description="Disordered" evidence="1">
    <location>
        <begin position="613"/>
        <end position="660"/>
    </location>
</feature>
<accession>A0A6P8HZX2</accession>
<sequence>MLTVSLVGKKFSCNIQLKIFAEKDGGGLELALKAGEKCSNRPQAISNVTANLNITIQRGCNNYVTKCKEMLMFLQEQALPKTMNIIKVHMVNREAKALQKDEASRLFSCIRPSKRDRDRLRERSASRDRLSTRAKRTRFKPPDGYSSDSEQLYRHSQGSSTDITSRQSNKTDIIATPRMSRHRLKNAALLRDRKQREASKDRNDISEKENEEQKTKVKNTSMEIHLPVRENKKNKEKRYSVRSFDTEGDSQGEFIYDGGSESSLRAQVIEDKENEGARDIVVKKDKSTENLEKNRETTDRKISVTDSDMSVDSLECLDLSSKEIQEKKKKKKRKARKRVEENLTSKEDVTSSPSAISQMPSLALPEDFQDSSVENSDNCILNKEHEKTFKTNSTLRRDSSDGLTTTNIPSDLAKRIVADIVCSALKKCGKPTQTEFKNLDNNLNEGQKCTGGSVHSGGSIADDVIEGTPSLEHAEIKLEFIEDNSSVEVESKDGKLLTTTDNENIGDQKCRDASCVTVEKENILVEASNDDKVESKTEVKRLDDEENSVVTVDKSNQEIPKIPENNDAGAMVEQEDVPKDSLLLQNISGQIKTQIQETLDPEKRCSTEMLVTEDAKTDESSSKHATLDSEITKTNGNPDSSSVSKSMESNEQDNSGNSETMILSPEVETRDREGGQETAVSKSPHIRLYDTHVNITNRIINSVSQVLHLQTQYTTPTQSNYLTFDPDIPLAYYTTPEQGFEGLLNKELFMTASNNQQVSDGRPENTKGTEIKKEKSRRNLRDHEKFEETFQRFLQGQRFRSSDGGDSARSTKDGYQDSSSDAAGVNTSYINTTSGSDPHKGYCYFVVGSDSTDDAPQNFERYSNNPRVSTDEEREDLDTTPVLEPRGRRHGERPKSGVYHRSISEQNERKRWITAIQEPDLLRTVHQRSSSADTRRRVARNNKCMSCPVLSEEDIILEGMESHHKDVCNSLSQRTWIILRVHELWKAKKQLEALKMCMELTGIKAADSTAAEGMQCVSNPDITGNKDNTLFLNILQQLPSSCSTWSLSMCDLLLPELKVFISSRRHTSHVEMACNVLQVIVKKVSSVVLKVQKENKEKPDLLKNCVAHLRDVSDRISQVLVARRGKIHTALTTEDPIALKPVLRDLLSTIQTLLRVYVE</sequence>
<dbReference type="Proteomes" id="UP000515163">
    <property type="component" value="Unplaced"/>
</dbReference>
<feature type="region of interest" description="Disordered" evidence="1">
    <location>
        <begin position="756"/>
        <end position="834"/>
    </location>
</feature>
<name>A0A6P8HZX2_ACTTE</name>
<organism evidence="2 3">
    <name type="scientific">Actinia tenebrosa</name>
    <name type="common">Australian red waratah sea anemone</name>
    <dbReference type="NCBI Taxonomy" id="6105"/>
    <lineage>
        <taxon>Eukaryota</taxon>
        <taxon>Metazoa</taxon>
        <taxon>Cnidaria</taxon>
        <taxon>Anthozoa</taxon>
        <taxon>Hexacorallia</taxon>
        <taxon>Actiniaria</taxon>
        <taxon>Actiniidae</taxon>
        <taxon>Actinia</taxon>
    </lineage>
</organism>
<dbReference type="OrthoDB" id="5980367at2759"/>
<feature type="compositionally biased region" description="Polar residues" evidence="1">
    <location>
        <begin position="816"/>
        <end position="834"/>
    </location>
</feature>
<feature type="compositionally biased region" description="Basic and acidic residues" evidence="1">
    <location>
        <begin position="761"/>
        <end position="790"/>
    </location>
</feature>
<feature type="compositionally biased region" description="Polar residues" evidence="1">
    <location>
        <begin position="146"/>
        <end position="171"/>
    </location>
</feature>
<feature type="compositionally biased region" description="Basic and acidic residues" evidence="1">
    <location>
        <begin position="613"/>
        <end position="631"/>
    </location>
</feature>
<dbReference type="KEGG" id="aten:116297770"/>
<feature type="compositionally biased region" description="Low complexity" evidence="1">
    <location>
        <begin position="640"/>
        <end position="649"/>
    </location>
</feature>
<dbReference type="InParanoid" id="A0A6P8HZX2"/>
<protein>
    <submittedName>
        <fullName evidence="3">Uncharacterized protein LOC116297770 isoform X1</fullName>
    </submittedName>
</protein>
<gene>
    <name evidence="3" type="primary">LOC116297770</name>
</gene>
<feature type="compositionally biased region" description="Basic and acidic residues" evidence="1">
    <location>
        <begin position="338"/>
        <end position="349"/>
    </location>
</feature>
<dbReference type="GeneID" id="116297770"/>
<feature type="compositionally biased region" description="Basic residues" evidence="1">
    <location>
        <begin position="327"/>
        <end position="337"/>
    </location>
</feature>
<evidence type="ECO:0000256" key="1">
    <source>
        <dbReference type="SAM" id="MobiDB-lite"/>
    </source>
</evidence>
<evidence type="ECO:0000313" key="3">
    <source>
        <dbReference type="RefSeq" id="XP_031561919.1"/>
    </source>
</evidence>
<proteinExistence type="predicted"/>
<dbReference type="AlphaFoldDB" id="A0A6P8HZX2"/>
<feature type="region of interest" description="Disordered" evidence="1">
    <location>
        <begin position="853"/>
        <end position="897"/>
    </location>
</feature>
<reference evidence="3" key="1">
    <citation type="submission" date="2025-08" db="UniProtKB">
        <authorList>
            <consortium name="RefSeq"/>
        </authorList>
    </citation>
    <scope>IDENTIFICATION</scope>
    <source>
        <tissue evidence="3">Tentacle</tissue>
    </source>
</reference>
<feature type="region of interest" description="Disordered" evidence="1">
    <location>
        <begin position="115"/>
        <end position="217"/>
    </location>
</feature>
<feature type="compositionally biased region" description="Basic and acidic residues" evidence="1">
    <location>
        <begin position="115"/>
        <end position="131"/>
    </location>
</feature>
<evidence type="ECO:0000313" key="2">
    <source>
        <dbReference type="Proteomes" id="UP000515163"/>
    </source>
</evidence>
<keyword evidence="2" id="KW-1185">Reference proteome</keyword>
<feature type="compositionally biased region" description="Basic and acidic residues" evidence="1">
    <location>
        <begin position="190"/>
        <end position="215"/>
    </location>
</feature>
<dbReference type="RefSeq" id="XP_031561919.1">
    <property type="nucleotide sequence ID" value="XM_031706059.1"/>
</dbReference>
<feature type="region of interest" description="Disordered" evidence="1">
    <location>
        <begin position="325"/>
        <end position="356"/>
    </location>
</feature>